<keyword evidence="4" id="KW-1185">Reference proteome</keyword>
<dbReference type="EMBL" id="GL890953">
    <property type="protein sequence ID" value="EGJ30476.1"/>
    <property type="molecule type" value="Genomic_DNA"/>
</dbReference>
<dbReference type="eggNOG" id="COG1082">
    <property type="taxonomic scope" value="Bacteria"/>
</dbReference>
<dbReference type="PANTHER" id="PTHR42966">
    <property type="entry name" value="N-ACETYLNEURAMINATE SYNTHASE"/>
    <property type="match status" value="1"/>
</dbReference>
<dbReference type="PROSITE" id="PS50844">
    <property type="entry name" value="AFP_LIKE"/>
    <property type="match status" value="1"/>
</dbReference>
<dbReference type="Pfam" id="PF08666">
    <property type="entry name" value="SAF"/>
    <property type="match status" value="1"/>
</dbReference>
<dbReference type="GO" id="GO:0047444">
    <property type="term" value="F:N-acylneuraminate-9-phosphate synthase activity"/>
    <property type="evidence" value="ECO:0007669"/>
    <property type="project" value="TreeGrafter"/>
</dbReference>
<dbReference type="RefSeq" id="WP_009149831.1">
    <property type="nucleotide sequence ID" value="NZ_GL890953.1"/>
</dbReference>
<evidence type="ECO:0000313" key="3">
    <source>
        <dbReference type="EMBL" id="EGJ30476.1"/>
    </source>
</evidence>
<dbReference type="InterPro" id="IPR046342">
    <property type="entry name" value="CBS_dom_sf"/>
</dbReference>
<dbReference type="InterPro" id="IPR013785">
    <property type="entry name" value="Aldolase_TIM"/>
</dbReference>
<dbReference type="SMART" id="SM00858">
    <property type="entry name" value="SAF"/>
    <property type="match status" value="1"/>
</dbReference>
<dbReference type="Gene3D" id="3.20.20.150">
    <property type="entry name" value="Divalent-metal-dependent TIM barrel enzymes"/>
    <property type="match status" value="1"/>
</dbReference>
<dbReference type="InterPro" id="IPR013022">
    <property type="entry name" value="Xyl_isomerase-like_TIM-brl"/>
</dbReference>
<dbReference type="InterPro" id="IPR006190">
    <property type="entry name" value="SAF_AFP_Neu5Ac"/>
</dbReference>
<dbReference type="SUPFAM" id="SSF51569">
    <property type="entry name" value="Aldolase"/>
    <property type="match status" value="1"/>
</dbReference>
<dbReference type="GO" id="GO:0016051">
    <property type="term" value="P:carbohydrate biosynthetic process"/>
    <property type="evidence" value="ECO:0007669"/>
    <property type="project" value="InterPro"/>
</dbReference>
<dbReference type="Proteomes" id="UP000003959">
    <property type="component" value="Unassembled WGS sequence"/>
</dbReference>
<dbReference type="InterPro" id="IPR036732">
    <property type="entry name" value="AFP_Neu5c_C_sf"/>
</dbReference>
<feature type="domain" description="AFP-like" evidence="2">
    <location>
        <begin position="405"/>
        <end position="463"/>
    </location>
</feature>
<organism evidence="3 4">
    <name type="scientific">Moorena producens 3L</name>
    <dbReference type="NCBI Taxonomy" id="489825"/>
    <lineage>
        <taxon>Bacteria</taxon>
        <taxon>Bacillati</taxon>
        <taxon>Cyanobacteriota</taxon>
        <taxon>Cyanophyceae</taxon>
        <taxon>Coleofasciculales</taxon>
        <taxon>Coleofasciculaceae</taxon>
        <taxon>Moorena</taxon>
    </lineage>
</organism>
<dbReference type="SUPFAM" id="SSF54631">
    <property type="entry name" value="CBS-domain pair"/>
    <property type="match status" value="1"/>
</dbReference>
<dbReference type="OrthoDB" id="9814210at2"/>
<dbReference type="eggNOG" id="COG0517">
    <property type="taxonomic scope" value="Bacteria"/>
</dbReference>
<evidence type="ECO:0000313" key="4">
    <source>
        <dbReference type="Proteomes" id="UP000003959"/>
    </source>
</evidence>
<dbReference type="Gene3D" id="3.20.20.70">
    <property type="entry name" value="Aldolase class I"/>
    <property type="match status" value="1"/>
</dbReference>
<evidence type="ECO:0000256" key="1">
    <source>
        <dbReference type="ARBA" id="ARBA00023122"/>
    </source>
</evidence>
<dbReference type="SUPFAM" id="SSF51658">
    <property type="entry name" value="Xylose isomerase-like"/>
    <property type="match status" value="1"/>
</dbReference>
<dbReference type="Gene3D" id="3.10.580.10">
    <property type="entry name" value="CBS-domain"/>
    <property type="match status" value="1"/>
</dbReference>
<dbReference type="CDD" id="cd17773">
    <property type="entry name" value="CBS_pair_NeuB"/>
    <property type="match status" value="1"/>
</dbReference>
<dbReference type="Gene3D" id="3.90.1210.10">
    <property type="entry name" value="Antifreeze-like/N-acetylneuraminic acid synthase C-terminal domain"/>
    <property type="match status" value="1"/>
</dbReference>
<dbReference type="CDD" id="cd04722">
    <property type="entry name" value="TIM_phosphate_binding"/>
    <property type="match status" value="1"/>
</dbReference>
<dbReference type="InterPro" id="IPR051690">
    <property type="entry name" value="PseI-like"/>
</dbReference>
<dbReference type="InterPro" id="IPR013974">
    <property type="entry name" value="SAF"/>
</dbReference>
<accession>F4XY79</accession>
<proteinExistence type="predicted"/>
<name>F4XY79_9CYAN</name>
<evidence type="ECO:0000259" key="2">
    <source>
        <dbReference type="PROSITE" id="PS50844"/>
    </source>
</evidence>
<dbReference type="GO" id="GO:0050462">
    <property type="term" value="F:N-acetylneuraminate synthase activity"/>
    <property type="evidence" value="ECO:0007669"/>
    <property type="project" value="UniProtKB-EC"/>
</dbReference>
<dbReference type="InterPro" id="IPR013132">
    <property type="entry name" value="PseI/NeuA/B-like_N"/>
</dbReference>
<dbReference type="CDD" id="cd11615">
    <property type="entry name" value="SAF_NeuB_like"/>
    <property type="match status" value="1"/>
</dbReference>
<gene>
    <name evidence="3" type="ORF">LYNGBM3L_50340</name>
</gene>
<reference evidence="4" key="1">
    <citation type="journal article" date="2011" name="Proc. Natl. Acad. Sci. U.S.A.">
        <title>Genomic insights into the physiology and ecology of the marine filamentous cyanobacterium Lyngbya majuscula.</title>
        <authorList>
            <person name="Jones A.C."/>
            <person name="Monroe E.A."/>
            <person name="Podell S."/>
            <person name="Hess W.R."/>
            <person name="Klages S."/>
            <person name="Esquenazi E."/>
            <person name="Niessen S."/>
            <person name="Hoover H."/>
            <person name="Rothmann M."/>
            <person name="Lasken R.S."/>
            <person name="Yates J.R.III."/>
            <person name="Reinhardt R."/>
            <person name="Kube M."/>
            <person name="Burkart M.D."/>
            <person name="Allen E.E."/>
            <person name="Dorrestein P.C."/>
            <person name="Gerwick W.H."/>
            <person name="Gerwick L."/>
        </authorList>
    </citation>
    <scope>NUCLEOTIDE SEQUENCE [LARGE SCALE GENOMIC DNA]</scope>
    <source>
        <strain evidence="4">3L</strain>
    </source>
</reference>
<protein>
    <submittedName>
        <fullName evidence="3">N-acetylneuraminate synthase</fullName>
        <ecNumber evidence="3">2.5.1.56</ecNumber>
    </submittedName>
</protein>
<dbReference type="InterPro" id="IPR057736">
    <property type="entry name" value="SAF_PseI/NeuA/NeuB"/>
</dbReference>
<sequence length="755" mass="85703">MLIDKNIAQYIVFTEDSIINALKKISDNKSRVIFSVTESGIVEGILTDGDFRRWLVNQNTIELNQPVSNITNKNFKFAYFEDEPEKIKSYFSEKIEFLPLIDKNHHLVAIARKRPGVIQIGNFTIDAESPAFIIAEIGNNHNGSLELAKKLIDLAIEAEADCAKFQMRSMKALYRNAGNANDASEDLGSQYTLDLLSRFQLTPEEMFAAFDYCKQRSILPLCTPWDLESLAFLEEYGMQAYKVASADLTNHDLLAALAKTGKPLICSTGMSTEAEISEAANLLERLGAMYVLLHCNSTYPAPFKDVNLNYLERLKEISDRPVGYSGHERDIYIAIAAVAKGAKVIEKHFSVDKSMEGNDHKVSLLPQEFKAMVRGIRQVEEALGNAKKRRLSQGELINRETLAKSLVINCNLEPGQVITSEMIEVKSPGKGLQPNRKTELIGQLARRRFKAGDFFFPSDLEREQIQARNYKFQRPWGIPVRYHDFKNILAKTNPDLLEFHLSYKDLEQDIYQYFEQPLDLDLVVHSPELFAGDHLLDLCSQNEEYRQHSIRELQRVIDITRLLKPFFKRATQPCIVTNVGGFTIDAPLHQSQRSELYELLVKSLSELDTEGVEIIPQTMPPFPWHFGGQRYHNLFVDPKDTAEFCNKYGYRVCLDVSHSKLACNHHKWSFKEFIEQIGPLTAHLHIADAEGIDGEGLQIGEGEIDFPALAEDLQKTTPNASFIPEIWQGHKNDGEGFWFGLEKLEPYFGLNTAIL</sequence>
<dbReference type="PANTHER" id="PTHR42966:SF3">
    <property type="entry name" value="BLR5971 PROTEIN"/>
    <property type="match status" value="1"/>
</dbReference>
<keyword evidence="3" id="KW-0808">Transferase</keyword>
<dbReference type="HOGENOM" id="CLU_371249_0_0_3"/>
<dbReference type="Pfam" id="PF03102">
    <property type="entry name" value="NeuB"/>
    <property type="match status" value="1"/>
</dbReference>
<dbReference type="eggNOG" id="COG2089">
    <property type="taxonomic scope" value="Bacteria"/>
</dbReference>
<dbReference type="InterPro" id="IPR036237">
    <property type="entry name" value="Xyl_isomerase-like_sf"/>
</dbReference>
<dbReference type="EC" id="2.5.1.56" evidence="3"/>
<dbReference type="AlphaFoldDB" id="F4XY79"/>
<dbReference type="Pfam" id="PF01261">
    <property type="entry name" value="AP_endonuc_2"/>
    <property type="match status" value="1"/>
</dbReference>
<dbReference type="SUPFAM" id="SSF51269">
    <property type="entry name" value="AFP III-like domain"/>
    <property type="match status" value="1"/>
</dbReference>
<keyword evidence="1" id="KW-0129">CBS domain</keyword>